<comment type="caution">
    <text evidence="2">The sequence shown here is derived from an EMBL/GenBank/DDBJ whole genome shotgun (WGS) entry which is preliminary data.</text>
</comment>
<accession>A0A9X2GFE7</accession>
<evidence type="ECO:0000313" key="2">
    <source>
        <dbReference type="EMBL" id="MCP2353068.1"/>
    </source>
</evidence>
<dbReference type="Proteomes" id="UP001139648">
    <property type="component" value="Unassembled WGS sequence"/>
</dbReference>
<name>A0A9X2GFE7_9ACTN</name>
<dbReference type="EMBL" id="JAMZEB010000001">
    <property type="protein sequence ID" value="MCP2353068.1"/>
    <property type="molecule type" value="Genomic_DNA"/>
</dbReference>
<protein>
    <submittedName>
        <fullName evidence="2">ParB family chromosome partitioning protein</fullName>
    </submittedName>
</protein>
<dbReference type="RefSeq" id="WP_253739459.1">
    <property type="nucleotide sequence ID" value="NZ_BAABKA010000109.1"/>
</dbReference>
<proteinExistence type="predicted"/>
<feature type="region of interest" description="Disordered" evidence="1">
    <location>
        <begin position="490"/>
        <end position="547"/>
    </location>
</feature>
<sequence>MDLPDIAQPENLHLLHIPLKYLTHFPDNVREDYGITPAFCKSLLAKQQVVLTAIPIPDDHDRQDGEEAFLFWVIKGNRRLEAGRKLGLETMLCLVDLTMIGDRAGLFIDQLVENDGDFRLPLSAFEQAQALFQAHQAGASRTALRRRTGRTREQITAGIKAGQISEQTRRAARAMDYAWTLDDVALLAEFDGDEQALAKIQQRIDWGHPVAYAVESVRDELAEQAAHTKLIAELEQGGVRVTESRPPEALLLDSLARLVDGFDPDPAQHASCPGHGAFFYSYNKTQPEYFCTTPSEHGYAPPAPSTTTTAAVSAASASGSAKPSGDEPSRKIVIEGRNAWPRAGTLRQQWLAEFFQRKSAPKPVLAFVTQTLLDMPGPVRDFLTAAHRSPLYAEFGGPTDLDQALRGASAGQQAMMLLRLIAVAFEHQMTKASQDCKNTWRPDKYSPCSRADAALWLRFLVTTLGPELGARTIQPYQSAPIERALIDGTPYRGDVPADQTEVVGEEPAETEPETTEVVKIGREDGDGHDDASSELSEPAPSPDDEPILLHDLLAKSA</sequence>
<keyword evidence="3" id="KW-1185">Reference proteome</keyword>
<dbReference type="AlphaFoldDB" id="A0A9X2GFE7"/>
<evidence type="ECO:0000256" key="1">
    <source>
        <dbReference type="SAM" id="MobiDB-lite"/>
    </source>
</evidence>
<gene>
    <name evidence="2" type="ORF">HD597_000088</name>
</gene>
<feature type="compositionally biased region" description="Basic and acidic residues" evidence="1">
    <location>
        <begin position="519"/>
        <end position="531"/>
    </location>
</feature>
<evidence type="ECO:0000313" key="3">
    <source>
        <dbReference type="Proteomes" id="UP001139648"/>
    </source>
</evidence>
<reference evidence="2" key="1">
    <citation type="submission" date="2022-06" db="EMBL/GenBank/DDBJ databases">
        <title>Sequencing the genomes of 1000 actinobacteria strains.</title>
        <authorList>
            <person name="Klenk H.-P."/>
        </authorList>
    </citation>
    <scope>NUCLEOTIDE SEQUENCE</scope>
    <source>
        <strain evidence="2">DSM 46694</strain>
    </source>
</reference>
<organism evidence="2 3">
    <name type="scientific">Nonomuraea thailandensis</name>
    <dbReference type="NCBI Taxonomy" id="1188745"/>
    <lineage>
        <taxon>Bacteria</taxon>
        <taxon>Bacillati</taxon>
        <taxon>Actinomycetota</taxon>
        <taxon>Actinomycetes</taxon>
        <taxon>Streptosporangiales</taxon>
        <taxon>Streptosporangiaceae</taxon>
        <taxon>Nonomuraea</taxon>
    </lineage>
</organism>
<feature type="compositionally biased region" description="Low complexity" evidence="1">
    <location>
        <begin position="305"/>
        <end position="323"/>
    </location>
</feature>
<feature type="compositionally biased region" description="Acidic residues" evidence="1">
    <location>
        <begin position="503"/>
        <end position="514"/>
    </location>
</feature>
<feature type="region of interest" description="Disordered" evidence="1">
    <location>
        <begin position="300"/>
        <end position="329"/>
    </location>
</feature>